<dbReference type="AlphaFoldDB" id="A0A182IZQ3"/>
<dbReference type="VEuPathDB" id="VectorBase:AATE008572"/>
<dbReference type="EnsemblMetazoa" id="AATE008572-RA">
    <property type="protein sequence ID" value="AATE008572-PA.1"/>
    <property type="gene ID" value="AATE008572"/>
</dbReference>
<protein>
    <submittedName>
        <fullName evidence="1">Uncharacterized protein</fullName>
    </submittedName>
</protein>
<evidence type="ECO:0000313" key="1">
    <source>
        <dbReference type="EnsemblMetazoa" id="AATE008572-PA.1"/>
    </source>
</evidence>
<sequence>MDGGDGLVYGFRLQHLLLPLPEQRHDVLVAERFRLVDGSVAPAVLGIVRDAAVLEQEPHTLEVSLGAGQMERRAAIVVGEGDVHAGQFVTPQGRNVTDGCREQQVHHRKPLGLVAMAAWKLNTSTSSLQNCTPRQLLPSGSSGGDHINMPITFGMTSITPPQTPDFAGRPTLNANWPLKSYMPQECISDRTSRTFSDCSTRSSVSGQMPPLARVAATTESVSQVASIEQIWNTSSLKLRPLGSWPMYWCTTCAPSFSSAIAYVSGLLQLCSVNGTEVSPIENRWPSIVHTLTPQ</sequence>
<reference evidence="1" key="1">
    <citation type="submission" date="2022-08" db="UniProtKB">
        <authorList>
            <consortium name="EnsemblMetazoa"/>
        </authorList>
    </citation>
    <scope>IDENTIFICATION</scope>
    <source>
        <strain evidence="1">EBRO</strain>
    </source>
</reference>
<organism evidence="1">
    <name type="scientific">Anopheles atroparvus</name>
    <name type="common">European mosquito</name>
    <dbReference type="NCBI Taxonomy" id="41427"/>
    <lineage>
        <taxon>Eukaryota</taxon>
        <taxon>Metazoa</taxon>
        <taxon>Ecdysozoa</taxon>
        <taxon>Arthropoda</taxon>
        <taxon>Hexapoda</taxon>
        <taxon>Insecta</taxon>
        <taxon>Pterygota</taxon>
        <taxon>Neoptera</taxon>
        <taxon>Endopterygota</taxon>
        <taxon>Diptera</taxon>
        <taxon>Nematocera</taxon>
        <taxon>Culicoidea</taxon>
        <taxon>Culicidae</taxon>
        <taxon>Anophelinae</taxon>
        <taxon>Anopheles</taxon>
    </lineage>
</organism>
<proteinExistence type="predicted"/>
<accession>A0A182IZQ3</accession>
<name>A0A182IZQ3_ANOAO</name>